<organism evidence="7 8">
    <name type="scientific">Bursaphelenchus okinawaensis</name>
    <dbReference type="NCBI Taxonomy" id="465554"/>
    <lineage>
        <taxon>Eukaryota</taxon>
        <taxon>Metazoa</taxon>
        <taxon>Ecdysozoa</taxon>
        <taxon>Nematoda</taxon>
        <taxon>Chromadorea</taxon>
        <taxon>Rhabditida</taxon>
        <taxon>Tylenchina</taxon>
        <taxon>Tylenchomorpha</taxon>
        <taxon>Aphelenchoidea</taxon>
        <taxon>Aphelenchoididae</taxon>
        <taxon>Bursaphelenchus</taxon>
    </lineage>
</organism>
<keyword evidence="3 5" id="KW-1133">Transmembrane helix</keyword>
<feature type="transmembrane region" description="Helical" evidence="5">
    <location>
        <begin position="310"/>
        <end position="331"/>
    </location>
</feature>
<dbReference type="Proteomes" id="UP000783686">
    <property type="component" value="Unassembled WGS sequence"/>
</dbReference>
<evidence type="ECO:0000313" key="7">
    <source>
        <dbReference type="EMBL" id="CAD5220028.1"/>
    </source>
</evidence>
<feature type="transmembrane region" description="Helical" evidence="5">
    <location>
        <begin position="74"/>
        <end position="95"/>
    </location>
</feature>
<feature type="transmembrane region" description="Helical" evidence="5">
    <location>
        <begin position="212"/>
        <end position="235"/>
    </location>
</feature>
<protein>
    <recommendedName>
        <fullName evidence="6">G-protein coupled receptors family 1 profile domain-containing protein</fullName>
    </recommendedName>
</protein>
<dbReference type="CDD" id="cd14978">
    <property type="entry name" value="7tmA_FMRFamide_R-like"/>
    <property type="match status" value="1"/>
</dbReference>
<evidence type="ECO:0000256" key="1">
    <source>
        <dbReference type="ARBA" id="ARBA00004370"/>
    </source>
</evidence>
<evidence type="ECO:0000256" key="5">
    <source>
        <dbReference type="SAM" id="Phobius"/>
    </source>
</evidence>
<dbReference type="OrthoDB" id="5799915at2759"/>
<dbReference type="PROSITE" id="PS50262">
    <property type="entry name" value="G_PROTEIN_RECEP_F1_2"/>
    <property type="match status" value="1"/>
</dbReference>
<dbReference type="Gene3D" id="1.20.1070.10">
    <property type="entry name" value="Rhodopsin 7-helix transmembrane proteins"/>
    <property type="match status" value="1"/>
</dbReference>
<feature type="transmembrane region" description="Helical" evidence="5">
    <location>
        <begin position="32"/>
        <end position="53"/>
    </location>
</feature>
<reference evidence="7" key="1">
    <citation type="submission" date="2020-09" db="EMBL/GenBank/DDBJ databases">
        <authorList>
            <person name="Kikuchi T."/>
        </authorList>
    </citation>
    <scope>NUCLEOTIDE SEQUENCE</scope>
    <source>
        <strain evidence="7">SH1</strain>
    </source>
</reference>
<dbReference type="InterPro" id="IPR017452">
    <property type="entry name" value="GPCR_Rhodpsn_7TM"/>
</dbReference>
<dbReference type="PANTHER" id="PTHR46709">
    <property type="entry name" value="PROTEIN CBG23488-RELATED"/>
    <property type="match status" value="1"/>
</dbReference>
<dbReference type="Proteomes" id="UP000614601">
    <property type="component" value="Unassembled WGS sequence"/>
</dbReference>
<sequence length="390" mass="44801">MYNNESSAGVTVIDDFKDDCVPNLQLFLPFKFIFVGLLGATIALCSIFHNLLLIHTFQTSSTLRKRRLTYLKSVCLCDILTSVSYLWIMSGQIYAEYFEWEWLFGAWHYVLNFTFTISNVNICTGSFLLVAATLERYLQSVPRERCAKMAKTMAKNRSCGVAMAVLLAVIFRGSIFFEIEIFYRKCTGLAAMGVKLSDLALEPGYNTVWRFWIRRLVTIFLPFFIMAWCNAMIVLSTQKKEKGTFLRALIWFNADGKPVTPSAPRSRVRAATRMLIAAVTLYLCANFLDVFISTWEYIDASSLQQLDGFYTIATDVSSLLSVVAAAARLPVYMMTDRFIREEIQERVWPPRTELETDKDGLNWLSRRTLGWLDHVRHWSELNEKQQVIIV</sequence>
<feature type="transmembrane region" description="Helical" evidence="5">
    <location>
        <begin position="115"/>
        <end position="138"/>
    </location>
</feature>
<name>A0A811KTU4_9BILA</name>
<feature type="domain" description="G-protein coupled receptors family 1 profile" evidence="6">
    <location>
        <begin position="49"/>
        <end position="332"/>
    </location>
</feature>
<evidence type="ECO:0000256" key="3">
    <source>
        <dbReference type="ARBA" id="ARBA00022989"/>
    </source>
</evidence>
<evidence type="ECO:0000259" key="6">
    <source>
        <dbReference type="PROSITE" id="PS50262"/>
    </source>
</evidence>
<feature type="transmembrane region" description="Helical" evidence="5">
    <location>
        <begin position="275"/>
        <end position="298"/>
    </location>
</feature>
<accession>A0A811KTU4</accession>
<dbReference type="SUPFAM" id="SSF81321">
    <property type="entry name" value="Family A G protein-coupled receptor-like"/>
    <property type="match status" value="1"/>
</dbReference>
<keyword evidence="2 5" id="KW-0812">Transmembrane</keyword>
<evidence type="ECO:0000256" key="2">
    <source>
        <dbReference type="ARBA" id="ARBA00022692"/>
    </source>
</evidence>
<gene>
    <name evidence="7" type="ORF">BOKJ2_LOCUS8739</name>
</gene>
<dbReference type="PANTHER" id="PTHR46709:SF8">
    <property type="entry name" value="G-PROTEIN COUPLED RECEPTORS FAMILY 1 PROFILE DOMAIN-CONTAINING PROTEIN"/>
    <property type="match status" value="1"/>
</dbReference>
<keyword evidence="8" id="KW-1185">Reference proteome</keyword>
<evidence type="ECO:0000313" key="8">
    <source>
        <dbReference type="Proteomes" id="UP000614601"/>
    </source>
</evidence>
<comment type="subcellular location">
    <subcellularLocation>
        <location evidence="1">Membrane</location>
    </subcellularLocation>
</comment>
<comment type="caution">
    <text evidence="7">The sequence shown here is derived from an EMBL/GenBank/DDBJ whole genome shotgun (WGS) entry which is preliminary data.</text>
</comment>
<dbReference type="AlphaFoldDB" id="A0A811KTU4"/>
<dbReference type="GO" id="GO:0016020">
    <property type="term" value="C:membrane"/>
    <property type="evidence" value="ECO:0007669"/>
    <property type="project" value="UniProtKB-SubCell"/>
</dbReference>
<dbReference type="EMBL" id="CAJFDH010000004">
    <property type="protein sequence ID" value="CAD5220028.1"/>
    <property type="molecule type" value="Genomic_DNA"/>
</dbReference>
<keyword evidence="4 5" id="KW-0472">Membrane</keyword>
<feature type="transmembrane region" description="Helical" evidence="5">
    <location>
        <begin position="159"/>
        <end position="177"/>
    </location>
</feature>
<dbReference type="EMBL" id="CAJFCW020000004">
    <property type="protein sequence ID" value="CAG9113145.1"/>
    <property type="molecule type" value="Genomic_DNA"/>
</dbReference>
<evidence type="ECO:0000256" key="4">
    <source>
        <dbReference type="ARBA" id="ARBA00023136"/>
    </source>
</evidence>
<proteinExistence type="predicted"/>